<keyword evidence="1" id="KW-0472">Membrane</keyword>
<feature type="transmembrane region" description="Helical" evidence="1">
    <location>
        <begin position="7"/>
        <end position="35"/>
    </location>
</feature>
<dbReference type="InterPro" id="IPR003425">
    <property type="entry name" value="CCB3/YggT"/>
</dbReference>
<dbReference type="STRING" id="521045.Kole_0207"/>
<dbReference type="KEGG" id="kol:Kole_0207"/>
<gene>
    <name evidence="2" type="ordered locus">Kole_0207</name>
</gene>
<organism evidence="2 3">
    <name type="scientific">Kosmotoga olearia (strain ATCC BAA-1733 / DSM 21960 / TBF 19.5.1)</name>
    <dbReference type="NCBI Taxonomy" id="521045"/>
    <lineage>
        <taxon>Bacteria</taxon>
        <taxon>Thermotogati</taxon>
        <taxon>Thermotogota</taxon>
        <taxon>Thermotogae</taxon>
        <taxon>Kosmotogales</taxon>
        <taxon>Kosmotogaceae</taxon>
        <taxon>Kosmotoga</taxon>
    </lineage>
</organism>
<keyword evidence="1" id="KW-0812">Transmembrane</keyword>
<name>C5CIU3_KOSOT</name>
<dbReference type="EMBL" id="CP001634">
    <property type="protein sequence ID" value="ACR78932.1"/>
    <property type="molecule type" value="Genomic_DNA"/>
</dbReference>
<dbReference type="AlphaFoldDB" id="C5CIU3"/>
<evidence type="ECO:0000313" key="3">
    <source>
        <dbReference type="Proteomes" id="UP000002382"/>
    </source>
</evidence>
<sequence>MFVLANLVYAVALVLRILVEFEIFAVIASALFSWLNPNYYGNFRMFFQAMSDLVERPLRKVFPFLRSGIVDYTPLVAILVLVFIDQFLVGSLFDLSYVIRAASGL</sequence>
<keyword evidence="1" id="KW-1133">Transmembrane helix</keyword>
<reference evidence="2 3" key="1">
    <citation type="submission" date="2009-06" db="EMBL/GenBank/DDBJ databases">
        <title>Complete sequence of Thermotogales bacterium TBF 19.5.1.</title>
        <authorList>
            <consortium name="US DOE Joint Genome Institute"/>
            <person name="Lucas S."/>
            <person name="Copeland A."/>
            <person name="Lapidus A."/>
            <person name="Glavina del Rio T."/>
            <person name="Tice H."/>
            <person name="Bruce D."/>
            <person name="Goodwin L."/>
            <person name="Pitluck S."/>
            <person name="Chertkov O."/>
            <person name="Brettin T."/>
            <person name="Detter J.C."/>
            <person name="Han C."/>
            <person name="Schmutz J."/>
            <person name="Larimer F."/>
            <person name="Land M."/>
            <person name="Hauser L."/>
            <person name="Kyrpides N."/>
            <person name="Ovchinnikova G."/>
            <person name="Noll K."/>
        </authorList>
    </citation>
    <scope>NUCLEOTIDE SEQUENCE [LARGE SCALE GENOMIC DNA]</scope>
    <source>
        <strain evidence="3">ATCC BAA-1733 / DSM 21960 / TBF 19.5.1</strain>
    </source>
</reference>
<protein>
    <recommendedName>
        <fullName evidence="4">YggT family protein</fullName>
    </recommendedName>
</protein>
<reference evidence="2 3" key="2">
    <citation type="journal article" date="2011" name="J. Bacteriol.">
        <title>Genome Sequence of Kosmotoga olearia Strain TBF 19.5.1, a Thermophilic Bacterium with a Wide Growth Temperature Range, Isolated from the Troll B Oil Platform in the North Sea.</title>
        <authorList>
            <person name="Swithers K.S."/>
            <person name="Dipippo J.L."/>
            <person name="Bruce D.C."/>
            <person name="Detter C."/>
            <person name="Tapia R."/>
            <person name="Han S."/>
            <person name="Goodwin L.A."/>
            <person name="Han J."/>
            <person name="Woyke T."/>
            <person name="Pitluck S."/>
            <person name="Pennacchio L."/>
            <person name="Nolan M."/>
            <person name="Mikhailova N."/>
            <person name="Land M.L."/>
            <person name="Nesbo C.L."/>
            <person name="Gogarten J.P."/>
            <person name="Noll K.M."/>
        </authorList>
    </citation>
    <scope>NUCLEOTIDE SEQUENCE [LARGE SCALE GENOMIC DNA]</scope>
    <source>
        <strain evidence="3">ATCC BAA-1733 / DSM 21960 / TBF 19.5.1</strain>
    </source>
</reference>
<evidence type="ECO:0000256" key="1">
    <source>
        <dbReference type="SAM" id="Phobius"/>
    </source>
</evidence>
<proteinExistence type="predicted"/>
<dbReference type="Pfam" id="PF02325">
    <property type="entry name" value="CCB3_YggT"/>
    <property type="match status" value="1"/>
</dbReference>
<accession>C5CIU3</accession>
<evidence type="ECO:0000313" key="2">
    <source>
        <dbReference type="EMBL" id="ACR78932.1"/>
    </source>
</evidence>
<keyword evidence="3" id="KW-1185">Reference proteome</keyword>
<dbReference type="OrthoDB" id="47652at2"/>
<dbReference type="eggNOG" id="COG0762">
    <property type="taxonomic scope" value="Bacteria"/>
</dbReference>
<feature type="transmembrane region" description="Helical" evidence="1">
    <location>
        <begin position="75"/>
        <end position="99"/>
    </location>
</feature>
<dbReference type="RefSeq" id="WP_012744719.1">
    <property type="nucleotide sequence ID" value="NC_012785.1"/>
</dbReference>
<dbReference type="Proteomes" id="UP000002382">
    <property type="component" value="Chromosome"/>
</dbReference>
<dbReference type="HOGENOM" id="CLU_136788_1_0_0"/>
<evidence type="ECO:0008006" key="4">
    <source>
        <dbReference type="Google" id="ProtNLM"/>
    </source>
</evidence>
<dbReference type="GO" id="GO:0016020">
    <property type="term" value="C:membrane"/>
    <property type="evidence" value="ECO:0007669"/>
    <property type="project" value="InterPro"/>
</dbReference>